<name>A0A2I0LCJ9_PUNGR</name>
<sequence length="103" mass="11166">MSRRSSRVPSLRLGREFPRFDRGLDVSLTPIRATSHHGRHVIRTCNMGSRTVIASSRGRVRLVRNPLNVMARLAKVVEGNGTSGELGAPDGGSRDPTLFTAGT</sequence>
<evidence type="ECO:0000313" key="2">
    <source>
        <dbReference type="EMBL" id="PKI78401.1"/>
    </source>
</evidence>
<organism evidence="2 3">
    <name type="scientific">Punica granatum</name>
    <name type="common">Pomegranate</name>
    <dbReference type="NCBI Taxonomy" id="22663"/>
    <lineage>
        <taxon>Eukaryota</taxon>
        <taxon>Viridiplantae</taxon>
        <taxon>Streptophyta</taxon>
        <taxon>Embryophyta</taxon>
        <taxon>Tracheophyta</taxon>
        <taxon>Spermatophyta</taxon>
        <taxon>Magnoliopsida</taxon>
        <taxon>eudicotyledons</taxon>
        <taxon>Gunneridae</taxon>
        <taxon>Pentapetalae</taxon>
        <taxon>rosids</taxon>
        <taxon>malvids</taxon>
        <taxon>Myrtales</taxon>
        <taxon>Lythraceae</taxon>
        <taxon>Punica</taxon>
    </lineage>
</organism>
<evidence type="ECO:0000313" key="3">
    <source>
        <dbReference type="Proteomes" id="UP000233551"/>
    </source>
</evidence>
<dbReference type="AlphaFoldDB" id="A0A2I0LCJ9"/>
<dbReference type="EMBL" id="PGOL01000052">
    <property type="protein sequence ID" value="PKI78401.1"/>
    <property type="molecule type" value="Genomic_DNA"/>
</dbReference>
<protein>
    <submittedName>
        <fullName evidence="2">Uncharacterized protein</fullName>
    </submittedName>
</protein>
<dbReference type="Proteomes" id="UP000233551">
    <property type="component" value="Unassembled WGS sequence"/>
</dbReference>
<accession>A0A2I0LCJ9</accession>
<keyword evidence="3" id="KW-1185">Reference proteome</keyword>
<proteinExistence type="predicted"/>
<comment type="caution">
    <text evidence="2">The sequence shown here is derived from an EMBL/GenBank/DDBJ whole genome shotgun (WGS) entry which is preliminary data.</text>
</comment>
<gene>
    <name evidence="2" type="ORF">CRG98_001222</name>
</gene>
<evidence type="ECO:0000256" key="1">
    <source>
        <dbReference type="SAM" id="MobiDB-lite"/>
    </source>
</evidence>
<reference evidence="2 3" key="1">
    <citation type="submission" date="2017-11" db="EMBL/GenBank/DDBJ databases">
        <title>De-novo sequencing of pomegranate (Punica granatum L.) genome.</title>
        <authorList>
            <person name="Akparov Z."/>
            <person name="Amiraslanov A."/>
            <person name="Hajiyeva S."/>
            <person name="Abbasov M."/>
            <person name="Kaur K."/>
            <person name="Hamwieh A."/>
            <person name="Solovyev V."/>
            <person name="Salamov A."/>
            <person name="Braich B."/>
            <person name="Kosarev P."/>
            <person name="Mahmoud A."/>
            <person name="Hajiyev E."/>
            <person name="Babayeva S."/>
            <person name="Izzatullayeva V."/>
            <person name="Mammadov A."/>
            <person name="Mammadov A."/>
            <person name="Sharifova S."/>
            <person name="Ojaghi J."/>
            <person name="Eynullazada K."/>
            <person name="Bayramov B."/>
            <person name="Abdulazimova A."/>
            <person name="Shahmuradov I."/>
        </authorList>
    </citation>
    <scope>NUCLEOTIDE SEQUENCE [LARGE SCALE GENOMIC DNA]</scope>
    <source>
        <strain evidence="3">cv. AG2017</strain>
        <tissue evidence="2">Leaf</tissue>
    </source>
</reference>
<feature type="region of interest" description="Disordered" evidence="1">
    <location>
        <begin position="79"/>
        <end position="103"/>
    </location>
</feature>